<dbReference type="KEGG" id="aman:B6F84_10170"/>
<dbReference type="InterPro" id="IPR046346">
    <property type="entry name" value="Aminoacid_DH-like_N_sf"/>
</dbReference>
<accession>A0A1W6K1C1</accession>
<gene>
    <name evidence="6" type="primary">aroE</name>
    <name evidence="9" type="ORF">B6F84_10170</name>
</gene>
<dbReference type="PANTHER" id="PTHR21089:SF1">
    <property type="entry name" value="BIFUNCTIONAL 3-DEHYDROQUINATE DEHYDRATASE_SHIKIMATE DEHYDROGENASE, CHLOROPLASTIC"/>
    <property type="match status" value="1"/>
</dbReference>
<dbReference type="Pfam" id="PF01488">
    <property type="entry name" value="Shikimate_DH"/>
    <property type="match status" value="1"/>
</dbReference>
<dbReference type="Pfam" id="PF08501">
    <property type="entry name" value="Shikimate_dh_N"/>
    <property type="match status" value="1"/>
</dbReference>
<dbReference type="STRING" id="282676.B6F84_10170"/>
<feature type="binding site" evidence="6">
    <location>
        <position position="91"/>
    </location>
    <ligand>
        <name>shikimate</name>
        <dbReference type="ChEBI" id="CHEBI:36208"/>
    </ligand>
</feature>
<feature type="binding site" evidence="6">
    <location>
        <position position="82"/>
    </location>
    <ligand>
        <name>NADP(+)</name>
        <dbReference type="ChEBI" id="CHEBI:58349"/>
    </ligand>
</feature>
<sequence length="265" mass="29876">MFIDYNTKLFGIIGNNISYTLSPAIHNFSFEKMQINSVYLAFDIPQHKFDKVIQGLLDVGEGFNITIPYKEKIIPYLDKVDESSEKLNAVNTVFKSKGYNTDYIALLTLIKEKSYNIDLHSAIIFGAGGAAKAAAFALASFGIDILILNRTIERANRLVDNLNKYGYKAKAAVSCKDVNYDVIVNATPDPLYINDECVKGKLAIDFVYHPIITEFLDKSLKKGLNIINGLEILIYQALEAQKIWFGKSLSYKEVVDYLYARKLIR</sequence>
<dbReference type="GO" id="GO:0009073">
    <property type="term" value="P:aromatic amino acid family biosynthetic process"/>
    <property type="evidence" value="ECO:0007669"/>
    <property type="project" value="UniProtKB-KW"/>
</dbReference>
<dbReference type="SUPFAM" id="SSF51735">
    <property type="entry name" value="NAD(P)-binding Rossmann-fold domains"/>
    <property type="match status" value="1"/>
</dbReference>
<dbReference type="Gene3D" id="3.40.50.10860">
    <property type="entry name" value="Leucine Dehydrogenase, chain A, domain 1"/>
    <property type="match status" value="1"/>
</dbReference>
<dbReference type="SUPFAM" id="SSF53223">
    <property type="entry name" value="Aminoacid dehydrogenase-like, N-terminal domain"/>
    <property type="match status" value="1"/>
</dbReference>
<dbReference type="InterPro" id="IPR006151">
    <property type="entry name" value="Shikm_DH/Glu-tRNA_Rdtase"/>
</dbReference>
<evidence type="ECO:0000259" key="7">
    <source>
        <dbReference type="Pfam" id="PF01488"/>
    </source>
</evidence>
<keyword evidence="4 6" id="KW-0560">Oxidoreductase</keyword>
<dbReference type="GO" id="GO:0004764">
    <property type="term" value="F:shikimate 3-dehydrogenase (NADP+) activity"/>
    <property type="evidence" value="ECO:0007669"/>
    <property type="project" value="UniProtKB-UniRule"/>
</dbReference>
<dbReference type="AlphaFoldDB" id="A0A1W6K1C1"/>
<keyword evidence="2 6" id="KW-0028">Amino-acid biosynthesis</keyword>
<proteinExistence type="inferred from homology"/>
<dbReference type="OrthoDB" id="8744at2157"/>
<evidence type="ECO:0000256" key="2">
    <source>
        <dbReference type="ARBA" id="ARBA00022605"/>
    </source>
</evidence>
<feature type="binding site" evidence="6">
    <location>
        <position position="229"/>
    </location>
    <ligand>
        <name>NADP(+)</name>
        <dbReference type="ChEBI" id="CHEBI:58349"/>
    </ligand>
</feature>
<evidence type="ECO:0000313" key="10">
    <source>
        <dbReference type="Proteomes" id="UP000193404"/>
    </source>
</evidence>
<dbReference type="InterPro" id="IPR036291">
    <property type="entry name" value="NAD(P)-bd_dom_sf"/>
</dbReference>
<comment type="similarity">
    <text evidence="6">Belongs to the shikimate dehydrogenase family.</text>
</comment>
<dbReference type="InterPro" id="IPR022893">
    <property type="entry name" value="Shikimate_DH_fam"/>
</dbReference>
<evidence type="ECO:0000313" key="9">
    <source>
        <dbReference type="EMBL" id="ARM76351.1"/>
    </source>
</evidence>
<feature type="binding site" evidence="6">
    <location>
        <position position="66"/>
    </location>
    <ligand>
        <name>shikimate</name>
        <dbReference type="ChEBI" id="CHEBI:36208"/>
    </ligand>
</feature>
<keyword evidence="10" id="KW-1185">Reference proteome</keyword>
<evidence type="ECO:0000256" key="5">
    <source>
        <dbReference type="ARBA" id="ARBA00023141"/>
    </source>
</evidence>
<feature type="binding site" evidence="6">
    <location>
        <begin position="20"/>
        <end position="22"/>
    </location>
    <ligand>
        <name>shikimate</name>
        <dbReference type="ChEBI" id="CHEBI:36208"/>
    </ligand>
</feature>
<evidence type="ECO:0000256" key="3">
    <source>
        <dbReference type="ARBA" id="ARBA00022857"/>
    </source>
</evidence>
<dbReference type="GO" id="GO:0050661">
    <property type="term" value="F:NADP binding"/>
    <property type="evidence" value="ECO:0007669"/>
    <property type="project" value="InterPro"/>
</dbReference>
<keyword evidence="3 6" id="KW-0521">NADP</keyword>
<feature type="binding site" evidence="6">
    <location>
        <begin position="126"/>
        <end position="130"/>
    </location>
    <ligand>
        <name>NADP(+)</name>
        <dbReference type="ChEBI" id="CHEBI:58349"/>
    </ligand>
</feature>
<organism evidence="9 10">
    <name type="scientific">Acidianus manzaensis</name>
    <dbReference type="NCBI Taxonomy" id="282676"/>
    <lineage>
        <taxon>Archaea</taxon>
        <taxon>Thermoproteota</taxon>
        <taxon>Thermoprotei</taxon>
        <taxon>Sulfolobales</taxon>
        <taxon>Sulfolobaceae</taxon>
        <taxon>Acidianus</taxon>
    </lineage>
</organism>
<dbReference type="PANTHER" id="PTHR21089">
    <property type="entry name" value="SHIKIMATE DEHYDROGENASE"/>
    <property type="match status" value="1"/>
</dbReference>
<evidence type="ECO:0000256" key="4">
    <source>
        <dbReference type="ARBA" id="ARBA00023002"/>
    </source>
</evidence>
<dbReference type="InterPro" id="IPR011342">
    <property type="entry name" value="Shikimate_DH"/>
</dbReference>
<comment type="subunit">
    <text evidence="6">Homodimer.</text>
</comment>
<dbReference type="GO" id="GO:0019632">
    <property type="term" value="P:shikimate metabolic process"/>
    <property type="evidence" value="ECO:0007669"/>
    <property type="project" value="InterPro"/>
</dbReference>
<comment type="function">
    <text evidence="6">Involved in the biosynthesis of the chorismate, which leads to the biosynthesis of aromatic amino acids. Catalyzes the reversible NADPH linked reduction of 3-dehydroshikimate (DHSA) to yield shikimate (SA).</text>
</comment>
<dbReference type="Proteomes" id="UP000193404">
    <property type="component" value="Chromosome"/>
</dbReference>
<feature type="binding site" evidence="6">
    <location>
        <begin position="149"/>
        <end position="154"/>
    </location>
    <ligand>
        <name>NADP(+)</name>
        <dbReference type="ChEBI" id="CHEBI:58349"/>
    </ligand>
</feature>
<feature type="domain" description="Quinate/shikimate 5-dehydrogenase/glutamyl-tRNA reductase" evidence="7">
    <location>
        <begin position="111"/>
        <end position="193"/>
    </location>
</feature>
<evidence type="ECO:0000259" key="8">
    <source>
        <dbReference type="Pfam" id="PF08501"/>
    </source>
</evidence>
<name>A0A1W6K1C1_9CREN</name>
<dbReference type="NCBIfam" id="TIGR00507">
    <property type="entry name" value="aroE"/>
    <property type="match status" value="1"/>
</dbReference>
<dbReference type="InterPro" id="IPR013708">
    <property type="entry name" value="Shikimate_DH-bd_N"/>
</dbReference>
<feature type="active site" description="Proton acceptor" evidence="6">
    <location>
        <position position="70"/>
    </location>
</feature>
<dbReference type="GeneID" id="41591293"/>
<feature type="domain" description="Shikimate dehydrogenase substrate binding N-terminal" evidence="8">
    <location>
        <begin position="12"/>
        <end position="93"/>
    </location>
</feature>
<feature type="binding site" evidence="6">
    <location>
        <position position="206"/>
    </location>
    <ligand>
        <name>NADP(+)</name>
        <dbReference type="ChEBI" id="CHEBI:58349"/>
    </ligand>
</feature>
<reference evidence="9 10" key="1">
    <citation type="submission" date="2017-03" db="EMBL/GenBank/DDBJ databases">
        <title>Sulfur activation and transportation mechanism of thermophilic Archaea Acidianus manzaensis YN-25.</title>
        <authorList>
            <person name="Ma Y."/>
            <person name="Yang Y."/>
            <person name="Xia J."/>
        </authorList>
    </citation>
    <scope>NUCLEOTIDE SEQUENCE [LARGE SCALE GENOMIC DNA]</scope>
    <source>
        <strain evidence="9 10">YN-25</strain>
    </source>
</reference>
<dbReference type="Gene3D" id="3.40.50.720">
    <property type="entry name" value="NAD(P)-binding Rossmann-like Domain"/>
    <property type="match status" value="1"/>
</dbReference>
<protein>
    <recommendedName>
        <fullName evidence="1 6">Shikimate dehydrogenase (NADP(+))</fullName>
        <shortName evidence="6">SDH</shortName>
        <ecNumber evidence="1 6">1.1.1.25</ecNumber>
    </recommendedName>
</protein>
<dbReference type="RefSeq" id="WP_148692142.1">
    <property type="nucleotide sequence ID" value="NZ_CP020477.1"/>
</dbReference>
<dbReference type="EC" id="1.1.1.25" evidence="1 6"/>
<evidence type="ECO:0000256" key="6">
    <source>
        <dbReference type="HAMAP-Rule" id="MF_00222"/>
    </source>
</evidence>
<keyword evidence="5 6" id="KW-0057">Aromatic amino acid biosynthesis</keyword>
<comment type="catalytic activity">
    <reaction evidence="6">
        <text>shikimate + NADP(+) = 3-dehydroshikimate + NADPH + H(+)</text>
        <dbReference type="Rhea" id="RHEA:17737"/>
        <dbReference type="ChEBI" id="CHEBI:15378"/>
        <dbReference type="ChEBI" id="CHEBI:16630"/>
        <dbReference type="ChEBI" id="CHEBI:36208"/>
        <dbReference type="ChEBI" id="CHEBI:57783"/>
        <dbReference type="ChEBI" id="CHEBI:58349"/>
        <dbReference type="EC" id="1.1.1.25"/>
    </reaction>
</comment>
<feature type="binding site" evidence="6">
    <location>
        <position position="236"/>
    </location>
    <ligand>
        <name>shikimate</name>
        <dbReference type="ChEBI" id="CHEBI:36208"/>
    </ligand>
</feature>
<comment type="pathway">
    <text evidence="6">Metabolic intermediate biosynthesis; chorismate biosynthesis; chorismate from D-erythrose 4-phosphate and phosphoenolpyruvate: step 4/7.</text>
</comment>
<dbReference type="GO" id="GO:0009423">
    <property type="term" value="P:chorismate biosynthetic process"/>
    <property type="evidence" value="ECO:0007669"/>
    <property type="project" value="UniProtKB-UniRule"/>
</dbReference>
<evidence type="ECO:0000256" key="1">
    <source>
        <dbReference type="ARBA" id="ARBA00012962"/>
    </source>
</evidence>
<dbReference type="EMBL" id="CP020477">
    <property type="protein sequence ID" value="ARM76351.1"/>
    <property type="molecule type" value="Genomic_DNA"/>
</dbReference>
<feature type="binding site" evidence="6">
    <location>
        <position position="208"/>
    </location>
    <ligand>
        <name>shikimate</name>
        <dbReference type="ChEBI" id="CHEBI:36208"/>
    </ligand>
</feature>
<dbReference type="UniPathway" id="UPA00053">
    <property type="reaction ID" value="UER00087"/>
</dbReference>
<feature type="binding site" evidence="6">
    <location>
        <position position="102"/>
    </location>
    <ligand>
        <name>shikimate</name>
        <dbReference type="ChEBI" id="CHEBI:36208"/>
    </ligand>
</feature>
<dbReference type="GO" id="GO:0008652">
    <property type="term" value="P:amino acid biosynthetic process"/>
    <property type="evidence" value="ECO:0007669"/>
    <property type="project" value="UniProtKB-KW"/>
</dbReference>
<dbReference type="HAMAP" id="MF_00222">
    <property type="entry name" value="Shikimate_DH_AroE"/>
    <property type="match status" value="1"/>
</dbReference>